<organism evidence="1">
    <name type="scientific">Mammaliicoccus phage MSShimriz1</name>
    <dbReference type="NCBI Taxonomy" id="3230127"/>
    <lineage>
        <taxon>Viruses</taxon>
    </lineage>
</organism>
<proteinExistence type="predicted"/>
<evidence type="ECO:0000313" key="1">
    <source>
        <dbReference type="EMBL" id="XCH45060.1"/>
    </source>
</evidence>
<protein>
    <submittedName>
        <fullName evidence="1">Uncharacterized protein</fullName>
    </submittedName>
</protein>
<sequence>MFNTFEDIRDRILEHLDSIKSTEEVCMVEYCKDSFTDINIIHLRVQNYVILKEHKKVTFMVNGKTVQQGTLTPGYSPVDGTISNIADFTIVGSKFDKLEEYVDYLQSQGKNVKLRKVDILHNIRYT</sequence>
<reference evidence="1" key="1">
    <citation type="submission" date="2024-06" db="EMBL/GenBank/DDBJ databases">
        <authorList>
            <person name="Ashkenazi R."/>
            <person name="Lipszyc R.R."/>
            <person name="Braunstein R."/>
            <person name="Yerushalmy O."/>
            <person name="Alkalay-Oren S."/>
            <person name="Coppenhagn-Glazer S."/>
            <person name="Hazan R."/>
        </authorList>
    </citation>
    <scope>NUCLEOTIDE SEQUENCE</scope>
</reference>
<dbReference type="EMBL" id="PP931174">
    <property type="protein sequence ID" value="XCH45060.1"/>
    <property type="molecule type" value="Genomic_DNA"/>
</dbReference>
<accession>A0AAU8GSL9</accession>
<name>A0AAU8GSL9_9VIRU</name>